<reference evidence="2" key="1">
    <citation type="journal article" date="2023" name="Mol. Phylogenet. Evol.">
        <title>Genome-scale phylogeny and comparative genomics of the fungal order Sordariales.</title>
        <authorList>
            <person name="Hensen N."/>
            <person name="Bonometti L."/>
            <person name="Westerberg I."/>
            <person name="Brannstrom I.O."/>
            <person name="Guillou S."/>
            <person name="Cros-Aarteil S."/>
            <person name="Calhoun S."/>
            <person name="Haridas S."/>
            <person name="Kuo A."/>
            <person name="Mondo S."/>
            <person name="Pangilinan J."/>
            <person name="Riley R."/>
            <person name="LaButti K."/>
            <person name="Andreopoulos B."/>
            <person name="Lipzen A."/>
            <person name="Chen C."/>
            <person name="Yan M."/>
            <person name="Daum C."/>
            <person name="Ng V."/>
            <person name="Clum A."/>
            <person name="Steindorff A."/>
            <person name="Ohm R.A."/>
            <person name="Martin F."/>
            <person name="Silar P."/>
            <person name="Natvig D.O."/>
            <person name="Lalanne C."/>
            <person name="Gautier V."/>
            <person name="Ament-Velasquez S.L."/>
            <person name="Kruys A."/>
            <person name="Hutchinson M.I."/>
            <person name="Powell A.J."/>
            <person name="Barry K."/>
            <person name="Miller A.N."/>
            <person name="Grigoriev I.V."/>
            <person name="Debuchy R."/>
            <person name="Gladieux P."/>
            <person name="Hiltunen Thoren M."/>
            <person name="Johannesson H."/>
        </authorList>
    </citation>
    <scope>NUCLEOTIDE SEQUENCE [LARGE SCALE GENOMIC DNA]</scope>
    <source>
        <strain evidence="2">CBS 340.73</strain>
    </source>
</reference>
<dbReference type="Proteomes" id="UP001303473">
    <property type="component" value="Unassembled WGS sequence"/>
</dbReference>
<evidence type="ECO:0000313" key="2">
    <source>
        <dbReference type="Proteomes" id="UP001303473"/>
    </source>
</evidence>
<dbReference type="Pfam" id="PF09351">
    <property type="entry name" value="DUF1993"/>
    <property type="match status" value="1"/>
</dbReference>
<dbReference type="SUPFAM" id="SSF109854">
    <property type="entry name" value="DinB/YfiT-like putative metalloenzymes"/>
    <property type="match status" value="1"/>
</dbReference>
<dbReference type="EMBL" id="MU853815">
    <property type="protein sequence ID" value="KAK3939213.1"/>
    <property type="molecule type" value="Genomic_DNA"/>
</dbReference>
<dbReference type="PANTHER" id="PTHR36922:SF1">
    <property type="entry name" value="DUF1993 DOMAIN-CONTAINING PROTEIN"/>
    <property type="match status" value="1"/>
</dbReference>
<dbReference type="AlphaFoldDB" id="A0AAN6S418"/>
<accession>A0AAN6S418</accession>
<proteinExistence type="predicted"/>
<dbReference type="PANTHER" id="PTHR36922">
    <property type="entry name" value="BLL2446 PROTEIN"/>
    <property type="match status" value="1"/>
</dbReference>
<dbReference type="Gene3D" id="1.20.120.450">
    <property type="entry name" value="dinb family like domain"/>
    <property type="match status" value="1"/>
</dbReference>
<keyword evidence="2" id="KW-1185">Reference proteome</keyword>
<name>A0AAN6S418_9PEZI</name>
<comment type="caution">
    <text evidence="1">The sequence shown here is derived from an EMBL/GenBank/DDBJ whole genome shotgun (WGS) entry which is preliminary data.</text>
</comment>
<dbReference type="InterPro" id="IPR034660">
    <property type="entry name" value="DinB/YfiT-like"/>
</dbReference>
<evidence type="ECO:0000313" key="1">
    <source>
        <dbReference type="EMBL" id="KAK3939213.1"/>
    </source>
</evidence>
<organism evidence="1 2">
    <name type="scientific">Diplogelasinospora grovesii</name>
    <dbReference type="NCBI Taxonomy" id="303347"/>
    <lineage>
        <taxon>Eukaryota</taxon>
        <taxon>Fungi</taxon>
        <taxon>Dikarya</taxon>
        <taxon>Ascomycota</taxon>
        <taxon>Pezizomycotina</taxon>
        <taxon>Sordariomycetes</taxon>
        <taxon>Sordariomycetidae</taxon>
        <taxon>Sordariales</taxon>
        <taxon>Diplogelasinosporaceae</taxon>
        <taxon>Diplogelasinospora</taxon>
    </lineage>
</organism>
<sequence length="175" mass="19604">MAPVNLYTSSIGLFIHGMEALIAILKKGKESPESESFPATKLYEDMLPLSFQVQITSNIAKKTVQRLTGREIEVWEDNEKTMDELIQRAQKTLDLLKSVDEKEIIGSENKMVELTLGKLGTINLEGSGYVYGYGLPNFFFHISMAYAIFRMKGVPLGKADYLTPFIAPYMPAQKA</sequence>
<dbReference type="InterPro" id="IPR018531">
    <property type="entry name" value="DUF1993"/>
</dbReference>
<protein>
    <submittedName>
        <fullName evidence="1">Helix-turn-helix-domain-containing protein type protein</fullName>
    </submittedName>
</protein>
<gene>
    <name evidence="1" type="ORF">QBC46DRAFT_152462</name>
</gene>